<dbReference type="InterPro" id="IPR000504">
    <property type="entry name" value="RRM_dom"/>
</dbReference>
<proteinExistence type="predicted"/>
<dbReference type="InterPro" id="IPR052462">
    <property type="entry name" value="SLIRP/GR-RBP-like"/>
</dbReference>
<dbReference type="GO" id="GO:0003723">
    <property type="term" value="F:RNA binding"/>
    <property type="evidence" value="ECO:0007669"/>
    <property type="project" value="UniProtKB-UniRule"/>
</dbReference>
<dbReference type="eggNOG" id="KOG0118">
    <property type="taxonomic scope" value="Eukaryota"/>
</dbReference>
<protein>
    <submittedName>
        <fullName evidence="4">Glycine-rich RNA-binding protein 2</fullName>
    </submittedName>
</protein>
<dbReference type="EMBL" id="KE344559">
    <property type="protein sequence ID" value="EXB66987.1"/>
    <property type="molecule type" value="Genomic_DNA"/>
</dbReference>
<dbReference type="Pfam" id="PF00076">
    <property type="entry name" value="RRM_1"/>
    <property type="match status" value="1"/>
</dbReference>
<dbReference type="OrthoDB" id="439808at2759"/>
<reference evidence="5" key="1">
    <citation type="submission" date="2013-01" db="EMBL/GenBank/DDBJ databases">
        <title>Draft Genome Sequence of a Mulberry Tree, Morus notabilis C.K. Schneid.</title>
        <authorList>
            <person name="He N."/>
            <person name="Zhao S."/>
        </authorList>
    </citation>
    <scope>NUCLEOTIDE SEQUENCE</scope>
</reference>
<dbReference type="InterPro" id="IPR012677">
    <property type="entry name" value="Nucleotide-bd_a/b_plait_sf"/>
</dbReference>
<dbReference type="SMART" id="SM00360">
    <property type="entry name" value="RRM"/>
    <property type="match status" value="1"/>
</dbReference>
<name>W9RS49_9ROSA</name>
<evidence type="ECO:0000313" key="5">
    <source>
        <dbReference type="Proteomes" id="UP000030645"/>
    </source>
</evidence>
<dbReference type="Gene3D" id="3.30.70.330">
    <property type="match status" value="1"/>
</dbReference>
<evidence type="ECO:0000256" key="2">
    <source>
        <dbReference type="PROSITE-ProRule" id="PRU00176"/>
    </source>
</evidence>
<keyword evidence="1 2" id="KW-0694">RNA-binding</keyword>
<gene>
    <name evidence="4" type="ORF">L484_004913</name>
</gene>
<dbReference type="InterPro" id="IPR035979">
    <property type="entry name" value="RBD_domain_sf"/>
</dbReference>
<evidence type="ECO:0000256" key="1">
    <source>
        <dbReference type="ARBA" id="ARBA00022884"/>
    </source>
</evidence>
<keyword evidence="5" id="KW-1185">Reference proteome</keyword>
<dbReference type="Proteomes" id="UP000030645">
    <property type="component" value="Unassembled WGS sequence"/>
</dbReference>
<dbReference type="PANTHER" id="PTHR48027">
    <property type="entry name" value="HETEROGENEOUS NUCLEAR RIBONUCLEOPROTEIN 87F-RELATED"/>
    <property type="match status" value="1"/>
</dbReference>
<evidence type="ECO:0000313" key="4">
    <source>
        <dbReference type="EMBL" id="EXB66987.1"/>
    </source>
</evidence>
<feature type="domain" description="RRM" evidence="3">
    <location>
        <begin position="47"/>
        <end position="125"/>
    </location>
</feature>
<organism evidence="4 5">
    <name type="scientific">Morus notabilis</name>
    <dbReference type="NCBI Taxonomy" id="981085"/>
    <lineage>
        <taxon>Eukaryota</taxon>
        <taxon>Viridiplantae</taxon>
        <taxon>Streptophyta</taxon>
        <taxon>Embryophyta</taxon>
        <taxon>Tracheophyta</taxon>
        <taxon>Spermatophyta</taxon>
        <taxon>Magnoliopsida</taxon>
        <taxon>eudicotyledons</taxon>
        <taxon>Gunneridae</taxon>
        <taxon>Pentapetalae</taxon>
        <taxon>rosids</taxon>
        <taxon>fabids</taxon>
        <taxon>Rosales</taxon>
        <taxon>Moraceae</taxon>
        <taxon>Moreae</taxon>
        <taxon>Morus</taxon>
    </lineage>
</organism>
<dbReference type="AlphaFoldDB" id="W9RS49"/>
<evidence type="ECO:0000259" key="3">
    <source>
        <dbReference type="PROSITE" id="PS50102"/>
    </source>
</evidence>
<dbReference type="SUPFAM" id="SSF54928">
    <property type="entry name" value="RNA-binding domain, RBD"/>
    <property type="match status" value="1"/>
</dbReference>
<dbReference type="PROSITE" id="PS50102">
    <property type="entry name" value="RRM"/>
    <property type="match status" value="1"/>
</dbReference>
<accession>W9RS49</accession>
<dbReference type="STRING" id="981085.W9RS49"/>
<dbReference type="KEGG" id="mnt:21388400"/>
<sequence>MWATPTTISFPPSANPVRIRIPILRTNRTEFNSLKLRASFFDYPLASRIIVRNLPYSTSERSLLENFSNFGQIAEVKLIKDKMTRRSKGFAFIQFTSQDDAMLAIENMDHQNLDGRLIYVEIAKPGKDAFGGYLRTSGPPKQQQHLQVLEEAADCWY</sequence>